<feature type="compositionally biased region" description="Low complexity" evidence="1">
    <location>
        <begin position="1"/>
        <end position="11"/>
    </location>
</feature>
<gene>
    <name evidence="2" type="ORF">E2562_018639</name>
</gene>
<protein>
    <submittedName>
        <fullName evidence="2">Uncharacterized protein</fullName>
    </submittedName>
</protein>
<name>A0A6G1BXH8_9ORYZ</name>
<accession>A0A6G1BXH8</accession>
<organism evidence="2 3">
    <name type="scientific">Oryza meyeriana var. granulata</name>
    <dbReference type="NCBI Taxonomy" id="110450"/>
    <lineage>
        <taxon>Eukaryota</taxon>
        <taxon>Viridiplantae</taxon>
        <taxon>Streptophyta</taxon>
        <taxon>Embryophyta</taxon>
        <taxon>Tracheophyta</taxon>
        <taxon>Spermatophyta</taxon>
        <taxon>Magnoliopsida</taxon>
        <taxon>Liliopsida</taxon>
        <taxon>Poales</taxon>
        <taxon>Poaceae</taxon>
        <taxon>BOP clade</taxon>
        <taxon>Oryzoideae</taxon>
        <taxon>Oryzeae</taxon>
        <taxon>Oryzinae</taxon>
        <taxon>Oryza</taxon>
        <taxon>Oryza meyeriana</taxon>
    </lineage>
</organism>
<evidence type="ECO:0000313" key="2">
    <source>
        <dbReference type="EMBL" id="KAF0892848.1"/>
    </source>
</evidence>
<evidence type="ECO:0000256" key="1">
    <source>
        <dbReference type="SAM" id="MobiDB-lite"/>
    </source>
</evidence>
<proteinExistence type="predicted"/>
<comment type="caution">
    <text evidence="2">The sequence shown here is derived from an EMBL/GenBank/DDBJ whole genome shotgun (WGS) entry which is preliminary data.</text>
</comment>
<sequence>MLPLGLPLARPRATHASAPHGPRMPRWATEVSFIEENSAGNAAAALMARLALKTSALSVATHLSGLAWPMLPPM</sequence>
<keyword evidence="3" id="KW-1185">Reference proteome</keyword>
<evidence type="ECO:0000313" key="3">
    <source>
        <dbReference type="Proteomes" id="UP000479710"/>
    </source>
</evidence>
<reference evidence="2 3" key="1">
    <citation type="submission" date="2019-11" db="EMBL/GenBank/DDBJ databases">
        <title>Whole genome sequence of Oryza granulata.</title>
        <authorList>
            <person name="Li W."/>
        </authorList>
    </citation>
    <scope>NUCLEOTIDE SEQUENCE [LARGE SCALE GENOMIC DNA]</scope>
    <source>
        <strain evidence="3">cv. Menghai</strain>
        <tissue evidence="2">Leaf</tissue>
    </source>
</reference>
<dbReference type="Proteomes" id="UP000479710">
    <property type="component" value="Unassembled WGS sequence"/>
</dbReference>
<dbReference type="EMBL" id="SPHZ02000011">
    <property type="protein sequence ID" value="KAF0892848.1"/>
    <property type="molecule type" value="Genomic_DNA"/>
</dbReference>
<feature type="region of interest" description="Disordered" evidence="1">
    <location>
        <begin position="1"/>
        <end position="23"/>
    </location>
</feature>
<dbReference type="AlphaFoldDB" id="A0A6G1BXH8"/>